<dbReference type="KEGG" id="pfer:IRI77_10005"/>
<reference evidence="1 2" key="1">
    <citation type="submission" date="2020-10" db="EMBL/GenBank/DDBJ databases">
        <title>Complete genome sequence of Paludibaculum fermentans P105T, a facultatively anaerobic acidobacterium capable of dissimilatory Fe(III) reduction.</title>
        <authorList>
            <person name="Dedysh S.N."/>
            <person name="Beletsky A.V."/>
            <person name="Kulichevskaya I.S."/>
            <person name="Mardanov A.V."/>
            <person name="Ravin N.V."/>
        </authorList>
    </citation>
    <scope>NUCLEOTIDE SEQUENCE [LARGE SCALE GENOMIC DNA]</scope>
    <source>
        <strain evidence="1 2">P105</strain>
    </source>
</reference>
<accession>A0A7S7SMB3</accession>
<evidence type="ECO:0000313" key="1">
    <source>
        <dbReference type="EMBL" id="QOY90264.1"/>
    </source>
</evidence>
<dbReference type="Proteomes" id="UP000593892">
    <property type="component" value="Chromosome"/>
</dbReference>
<keyword evidence="2" id="KW-1185">Reference proteome</keyword>
<evidence type="ECO:0000313" key="2">
    <source>
        <dbReference type="Proteomes" id="UP000593892"/>
    </source>
</evidence>
<dbReference type="AlphaFoldDB" id="A0A7S7SMB3"/>
<protein>
    <submittedName>
        <fullName evidence="1">Uncharacterized protein</fullName>
    </submittedName>
</protein>
<dbReference type="RefSeq" id="WP_194451929.1">
    <property type="nucleotide sequence ID" value="NZ_CP063849.1"/>
</dbReference>
<name>A0A7S7SMB3_PALFE</name>
<dbReference type="EMBL" id="CP063849">
    <property type="protein sequence ID" value="QOY90264.1"/>
    <property type="molecule type" value="Genomic_DNA"/>
</dbReference>
<proteinExistence type="predicted"/>
<organism evidence="1 2">
    <name type="scientific">Paludibaculum fermentans</name>
    <dbReference type="NCBI Taxonomy" id="1473598"/>
    <lineage>
        <taxon>Bacteria</taxon>
        <taxon>Pseudomonadati</taxon>
        <taxon>Acidobacteriota</taxon>
        <taxon>Terriglobia</taxon>
        <taxon>Bryobacterales</taxon>
        <taxon>Bryobacteraceae</taxon>
        <taxon>Paludibaculum</taxon>
    </lineage>
</organism>
<gene>
    <name evidence="1" type="ORF">IRI77_10005</name>
</gene>
<sequence length="216" mass="24173">MIPTVNSNLRSRIRELIVGVASEPLEESDRAAFGDFILPDVRHFRAQARRFRDKAVKPYVAVMYDEDDHAKANGLDVPIRADDLDDIKRSQLQAIRVLERSNIEVKQLNDVNAMETAFVDRLAEAAAQMFAETYLQINGPTVVSRQETTINSNRSNDTILYAKGYFLSTGTAFGVSTPATAYLVPSRYSFGIMESGGPRFENIVWSCPANVRLRLP</sequence>